<keyword evidence="2" id="KW-0808">Transferase</keyword>
<reference evidence="2 3" key="1">
    <citation type="submission" date="2019-07" db="EMBL/GenBank/DDBJ databases">
        <title>The pathways for chlorine oxyanion respiration interact through the shared metabolite chlorate.</title>
        <authorList>
            <person name="Barnum T.P."/>
            <person name="Cheng Y."/>
            <person name="Hill K.A."/>
            <person name="Lucas L.N."/>
            <person name="Carlson H.K."/>
            <person name="Coates J.D."/>
        </authorList>
    </citation>
    <scope>NUCLEOTIDE SEQUENCE [LARGE SCALE GENOMIC DNA]</scope>
    <source>
        <strain evidence="2 3">SFB-3</strain>
    </source>
</reference>
<feature type="domain" description="Methyltransferase type 11" evidence="1">
    <location>
        <begin position="54"/>
        <end position="150"/>
    </location>
</feature>
<dbReference type="Gene3D" id="3.40.50.150">
    <property type="entry name" value="Vaccinia Virus protein VP39"/>
    <property type="match status" value="1"/>
</dbReference>
<dbReference type="InterPro" id="IPR029063">
    <property type="entry name" value="SAM-dependent_MTases_sf"/>
</dbReference>
<dbReference type="Pfam" id="PF08241">
    <property type="entry name" value="Methyltransf_11"/>
    <property type="match status" value="1"/>
</dbReference>
<evidence type="ECO:0000313" key="3">
    <source>
        <dbReference type="Proteomes" id="UP000319502"/>
    </source>
</evidence>
<dbReference type="Proteomes" id="UP000319502">
    <property type="component" value="Unassembled WGS sequence"/>
</dbReference>
<proteinExistence type="predicted"/>
<dbReference type="CDD" id="cd02440">
    <property type="entry name" value="AdoMet_MTases"/>
    <property type="match status" value="1"/>
</dbReference>
<dbReference type="GO" id="GO:0008757">
    <property type="term" value="F:S-adenosylmethionine-dependent methyltransferase activity"/>
    <property type="evidence" value="ECO:0007669"/>
    <property type="project" value="InterPro"/>
</dbReference>
<dbReference type="InterPro" id="IPR013216">
    <property type="entry name" value="Methyltransf_11"/>
</dbReference>
<dbReference type="PANTHER" id="PTHR43861">
    <property type="entry name" value="TRANS-ACONITATE 2-METHYLTRANSFERASE-RELATED"/>
    <property type="match status" value="1"/>
</dbReference>
<dbReference type="PANTHER" id="PTHR43861:SF1">
    <property type="entry name" value="TRANS-ACONITATE 2-METHYLTRANSFERASE"/>
    <property type="match status" value="1"/>
</dbReference>
<evidence type="ECO:0000313" key="2">
    <source>
        <dbReference type="EMBL" id="TVO56102.1"/>
    </source>
</evidence>
<dbReference type="AlphaFoldDB" id="A0A557QT66"/>
<sequence length="236" mass="26966">MTQSMTSNAYVPETRFGFWFLGTNIWRNHVLKIAIDDLRRLTDTPFPSAPIIADVGCGQGNSLSLLKAAFAPSRLIGVEFDAESLRIARATLAKQGIDAELKQNDCANIELADASVDMVFCHQTFHHLLRQEDAMREFYRILKPGGRLLFAESTRAYIHSWVIKLLFRHPMHVQRTADEYKAMIRAVGFEFEARNVSEPYLWWSRADLGAFEWFGFGVPKEREETLVNLVATKPRD</sequence>
<name>A0A557QT66_9RHOO</name>
<dbReference type="RefSeq" id="WP_144309779.1">
    <property type="nucleotide sequence ID" value="NZ_VMNK01000009.1"/>
</dbReference>
<dbReference type="SUPFAM" id="SSF53335">
    <property type="entry name" value="S-adenosyl-L-methionine-dependent methyltransferases"/>
    <property type="match status" value="1"/>
</dbReference>
<dbReference type="EMBL" id="VMNK01000009">
    <property type="protein sequence ID" value="TVO56102.1"/>
    <property type="molecule type" value="Genomic_DNA"/>
</dbReference>
<evidence type="ECO:0000259" key="1">
    <source>
        <dbReference type="Pfam" id="PF08241"/>
    </source>
</evidence>
<dbReference type="GO" id="GO:0032259">
    <property type="term" value="P:methylation"/>
    <property type="evidence" value="ECO:0007669"/>
    <property type="project" value="UniProtKB-KW"/>
</dbReference>
<organism evidence="2 3">
    <name type="scientific">Denitromonas halophila</name>
    <dbReference type="NCBI Taxonomy" id="1629404"/>
    <lineage>
        <taxon>Bacteria</taxon>
        <taxon>Pseudomonadati</taxon>
        <taxon>Pseudomonadota</taxon>
        <taxon>Betaproteobacteria</taxon>
        <taxon>Rhodocyclales</taxon>
        <taxon>Zoogloeaceae</taxon>
        <taxon>Denitromonas</taxon>
    </lineage>
</organism>
<keyword evidence="2" id="KW-0489">Methyltransferase</keyword>
<protein>
    <submittedName>
        <fullName evidence="2">Class I SAM-dependent methyltransferase</fullName>
    </submittedName>
</protein>
<gene>
    <name evidence="2" type="ORF">FHP91_11720</name>
</gene>
<accession>A0A557QT66</accession>
<comment type="caution">
    <text evidence="2">The sequence shown here is derived from an EMBL/GenBank/DDBJ whole genome shotgun (WGS) entry which is preliminary data.</text>
</comment>
<dbReference type="OrthoDB" id="529208at2"/>
<keyword evidence="3" id="KW-1185">Reference proteome</keyword>